<evidence type="ECO:0000256" key="7">
    <source>
        <dbReference type="SAM" id="SignalP"/>
    </source>
</evidence>
<dbReference type="SMART" id="SM00642">
    <property type="entry name" value="Aamy"/>
    <property type="match status" value="1"/>
</dbReference>
<dbReference type="EC" id="3.2.1.20" evidence="3"/>
<accession>A0AAW2GD03</accession>
<dbReference type="CDD" id="cd11328">
    <property type="entry name" value="AmyAc_maltase"/>
    <property type="match status" value="1"/>
</dbReference>
<evidence type="ECO:0000259" key="8">
    <source>
        <dbReference type="SMART" id="SM00642"/>
    </source>
</evidence>
<feature type="compositionally biased region" description="Basic residues" evidence="6">
    <location>
        <begin position="456"/>
        <end position="465"/>
    </location>
</feature>
<dbReference type="InterPro" id="IPR017853">
    <property type="entry name" value="GH"/>
</dbReference>
<dbReference type="AlphaFoldDB" id="A0AAW2GD03"/>
<protein>
    <recommendedName>
        <fullName evidence="3">alpha-glucosidase</fullName>
        <ecNumber evidence="3">3.2.1.20</ecNumber>
    </recommendedName>
</protein>
<reference evidence="9 10" key="1">
    <citation type="submission" date="2023-03" db="EMBL/GenBank/DDBJ databases">
        <title>High recombination rates correlate with genetic variation in Cardiocondyla obscurior ants.</title>
        <authorList>
            <person name="Errbii M."/>
        </authorList>
    </citation>
    <scope>NUCLEOTIDE SEQUENCE [LARGE SCALE GENOMIC DNA]</scope>
    <source>
        <strain evidence="9">Alpha-2009</strain>
        <tissue evidence="9">Whole body</tissue>
    </source>
</reference>
<dbReference type="Proteomes" id="UP001430953">
    <property type="component" value="Unassembled WGS sequence"/>
</dbReference>
<dbReference type="Gene3D" id="3.20.20.80">
    <property type="entry name" value="Glycosidases"/>
    <property type="match status" value="2"/>
</dbReference>
<evidence type="ECO:0000256" key="5">
    <source>
        <dbReference type="ARBA" id="ARBA00023295"/>
    </source>
</evidence>
<dbReference type="Pfam" id="PF00128">
    <property type="entry name" value="Alpha-amylase"/>
    <property type="match status" value="2"/>
</dbReference>
<evidence type="ECO:0000313" key="10">
    <source>
        <dbReference type="Proteomes" id="UP001430953"/>
    </source>
</evidence>
<keyword evidence="5" id="KW-0326">Glycosidase</keyword>
<comment type="catalytic activity">
    <reaction evidence="1">
        <text>Hydrolysis of terminal, non-reducing (1-&gt;4)-linked alpha-D-glucose residues with release of alpha-D-glucose.</text>
        <dbReference type="EC" id="3.2.1.20"/>
    </reaction>
</comment>
<dbReference type="GO" id="GO:0005975">
    <property type="term" value="P:carbohydrate metabolic process"/>
    <property type="evidence" value="ECO:0007669"/>
    <property type="project" value="InterPro"/>
</dbReference>
<feature type="signal peptide" evidence="7">
    <location>
        <begin position="1"/>
        <end position="22"/>
    </location>
</feature>
<comment type="similarity">
    <text evidence="2">Belongs to the glycosyl hydrolase 13 family.</text>
</comment>
<dbReference type="GO" id="GO:0004558">
    <property type="term" value="F:alpha-1,4-glucosidase activity"/>
    <property type="evidence" value="ECO:0007669"/>
    <property type="project" value="UniProtKB-EC"/>
</dbReference>
<dbReference type="InterPro" id="IPR045857">
    <property type="entry name" value="O16G_dom_2"/>
</dbReference>
<feature type="region of interest" description="Disordered" evidence="6">
    <location>
        <begin position="442"/>
        <end position="465"/>
    </location>
</feature>
<keyword evidence="10" id="KW-1185">Reference proteome</keyword>
<dbReference type="PANTHER" id="PTHR10357:SF179">
    <property type="entry name" value="NEUTRAL AND BASIC AMINO ACID TRANSPORT PROTEIN RBAT"/>
    <property type="match status" value="1"/>
</dbReference>
<comment type="caution">
    <text evidence="9">The sequence shown here is derived from an EMBL/GenBank/DDBJ whole genome shotgun (WGS) entry which is preliminary data.</text>
</comment>
<evidence type="ECO:0000256" key="1">
    <source>
        <dbReference type="ARBA" id="ARBA00001657"/>
    </source>
</evidence>
<name>A0AAW2GD03_9HYME</name>
<gene>
    <name evidence="9" type="ORF">PUN28_004517</name>
</gene>
<feature type="compositionally biased region" description="Polar residues" evidence="6">
    <location>
        <begin position="443"/>
        <end position="454"/>
    </location>
</feature>
<evidence type="ECO:0000313" key="9">
    <source>
        <dbReference type="EMBL" id="KAL0125453.1"/>
    </source>
</evidence>
<sequence length="610" mass="71090">MLESQHRVLFLSLLLTVVLISGEITNQGWWKHTVFYQIYPRSFMDSDNDGVGDLQGKKEWKKLGNLSNIETHRITSKLDYFVESGVGAIWLSPINRSPMVDFGYDVADFKDIDEIFGKLIDFENLIEKAKKIGLKVILDLVPNHTSDEHYWFQMSLNRTGKYKDYYIWADGKKNNQPPNNWISVFGGPAWSFSKMRNQWYFHQFHERQPDLNYSNPYVQEEMREIITYWLRKGISGFRVDAVPHIFETNYTSDEPRSNEEGVTDTEYNYLIHTLTKDQPETYDLVKSWRKVLDEYASQYNTEEKIMMTEAYSSLENTIKYYKYGAQVPFNFNFIMNVTANSTPTDFKNIIEDWMNKMPEDGTPNWVMGNHDRNRTASRFPGRPDQMTMLAMVLPGVAVTYYGEEIGMVNMMNISWLDTQDPQACNAGEEKYLSRSRDPARTPFQWNCNKNAGTNRTKLHKEKKRERKKKKILSIEKLINNKIPFVNLISSTGFSEANKTWLPVHKNYEYLNLLLQQKNNDTHYNVYRNLTRLRKESEALKGSLKVDVLNKTVLCVTRKSSKEAVTLLINFSNEDEQVIDLAGLQHSLNSLTEYKETKVKLASVRSNIEPG</sequence>
<feature type="domain" description="Glycosyl hydrolase family 13 catalytic" evidence="8">
    <location>
        <begin position="37"/>
        <end position="440"/>
    </location>
</feature>
<feature type="chain" id="PRO_5043452807" description="alpha-glucosidase" evidence="7">
    <location>
        <begin position="23"/>
        <end position="610"/>
    </location>
</feature>
<keyword evidence="4" id="KW-0325">Glycoprotein</keyword>
<dbReference type="FunFam" id="3.90.400.10:FF:000001">
    <property type="entry name" value="Maltase A3, isoform A"/>
    <property type="match status" value="1"/>
</dbReference>
<dbReference type="PANTHER" id="PTHR10357">
    <property type="entry name" value="ALPHA-AMYLASE FAMILY MEMBER"/>
    <property type="match status" value="1"/>
</dbReference>
<keyword evidence="7" id="KW-0732">Signal</keyword>
<evidence type="ECO:0000256" key="3">
    <source>
        <dbReference type="ARBA" id="ARBA00012741"/>
    </source>
</evidence>
<evidence type="ECO:0000256" key="2">
    <source>
        <dbReference type="ARBA" id="ARBA00008061"/>
    </source>
</evidence>
<dbReference type="SUPFAM" id="SSF51445">
    <property type="entry name" value="(Trans)glycosidases"/>
    <property type="match status" value="2"/>
</dbReference>
<evidence type="ECO:0000256" key="4">
    <source>
        <dbReference type="ARBA" id="ARBA00023180"/>
    </source>
</evidence>
<keyword evidence="5" id="KW-0378">Hydrolase</keyword>
<dbReference type="InterPro" id="IPR006047">
    <property type="entry name" value="GH13_cat_dom"/>
</dbReference>
<organism evidence="9 10">
    <name type="scientific">Cardiocondyla obscurior</name>
    <dbReference type="NCBI Taxonomy" id="286306"/>
    <lineage>
        <taxon>Eukaryota</taxon>
        <taxon>Metazoa</taxon>
        <taxon>Ecdysozoa</taxon>
        <taxon>Arthropoda</taxon>
        <taxon>Hexapoda</taxon>
        <taxon>Insecta</taxon>
        <taxon>Pterygota</taxon>
        <taxon>Neoptera</taxon>
        <taxon>Endopterygota</taxon>
        <taxon>Hymenoptera</taxon>
        <taxon>Apocrita</taxon>
        <taxon>Aculeata</taxon>
        <taxon>Formicoidea</taxon>
        <taxon>Formicidae</taxon>
        <taxon>Myrmicinae</taxon>
        <taxon>Cardiocondyla</taxon>
    </lineage>
</organism>
<dbReference type="EMBL" id="JADYXP020000004">
    <property type="protein sequence ID" value="KAL0125453.1"/>
    <property type="molecule type" value="Genomic_DNA"/>
</dbReference>
<evidence type="ECO:0000256" key="6">
    <source>
        <dbReference type="SAM" id="MobiDB-lite"/>
    </source>
</evidence>
<dbReference type="Gene3D" id="3.90.400.10">
    <property type="entry name" value="Oligo-1,6-glucosidase, Domain 2"/>
    <property type="match status" value="1"/>
</dbReference>
<proteinExistence type="inferred from homology"/>